<feature type="chain" id="PRO_5035303638" evidence="4">
    <location>
        <begin position="22"/>
        <end position="635"/>
    </location>
</feature>
<dbReference type="Pfam" id="PF01464">
    <property type="entry name" value="SLT"/>
    <property type="match status" value="1"/>
</dbReference>
<dbReference type="PANTHER" id="PTHR37423">
    <property type="entry name" value="SOLUBLE LYTIC MUREIN TRANSGLYCOSYLASE-RELATED"/>
    <property type="match status" value="1"/>
</dbReference>
<dbReference type="InterPro" id="IPR008939">
    <property type="entry name" value="Lytic_TGlycosylase_superhlx_U"/>
</dbReference>
<dbReference type="InterPro" id="IPR000189">
    <property type="entry name" value="Transglyc_AS"/>
</dbReference>
<dbReference type="SUPFAM" id="SSF48435">
    <property type="entry name" value="Bacterial muramidases"/>
    <property type="match status" value="1"/>
</dbReference>
<reference evidence="6" key="1">
    <citation type="submission" date="2020-01" db="EMBL/GenBank/DDBJ databases">
        <authorList>
            <person name="Yang Y."/>
            <person name="Kwon Y.M."/>
        </authorList>
    </citation>
    <scope>NUCLEOTIDE SEQUENCE</scope>
    <source>
        <strain evidence="6">PG104</strain>
    </source>
</reference>
<dbReference type="GO" id="GO:0000270">
    <property type="term" value="P:peptidoglycan metabolic process"/>
    <property type="evidence" value="ECO:0007669"/>
    <property type="project" value="InterPro"/>
</dbReference>
<dbReference type="Gene3D" id="1.10.530.10">
    <property type="match status" value="1"/>
</dbReference>
<dbReference type="InterPro" id="IPR008258">
    <property type="entry name" value="Transglycosylase_SLT_dom_1"/>
</dbReference>
<evidence type="ECO:0000259" key="5">
    <source>
        <dbReference type="Pfam" id="PF01464"/>
    </source>
</evidence>
<evidence type="ECO:0000256" key="4">
    <source>
        <dbReference type="SAM" id="SignalP"/>
    </source>
</evidence>
<feature type="signal peptide" evidence="4">
    <location>
        <begin position="1"/>
        <end position="21"/>
    </location>
</feature>
<dbReference type="PROSITE" id="PS00922">
    <property type="entry name" value="TRANSGLYCOSYLASE"/>
    <property type="match status" value="1"/>
</dbReference>
<dbReference type="GO" id="GO:0004553">
    <property type="term" value="F:hydrolase activity, hydrolyzing O-glycosyl compounds"/>
    <property type="evidence" value="ECO:0007669"/>
    <property type="project" value="InterPro"/>
</dbReference>
<keyword evidence="3 4" id="KW-0732">Signal</keyword>
<name>A0A8J8MUK0_9RHOB</name>
<organism evidence="6 7">
    <name type="scientific">Falsirhodobacter algicola</name>
    <dbReference type="NCBI Taxonomy" id="2692330"/>
    <lineage>
        <taxon>Bacteria</taxon>
        <taxon>Pseudomonadati</taxon>
        <taxon>Pseudomonadota</taxon>
        <taxon>Alphaproteobacteria</taxon>
        <taxon>Rhodobacterales</taxon>
        <taxon>Paracoccaceae</taxon>
        <taxon>Falsirhodobacter</taxon>
    </lineage>
</organism>
<dbReference type="GO" id="GO:0016020">
    <property type="term" value="C:membrane"/>
    <property type="evidence" value="ECO:0007669"/>
    <property type="project" value="InterPro"/>
</dbReference>
<dbReference type="Proteomes" id="UP000679284">
    <property type="component" value="Chromosome"/>
</dbReference>
<dbReference type="AlphaFoldDB" id="A0A8J8MUK0"/>
<dbReference type="CDD" id="cd13401">
    <property type="entry name" value="Slt70-like"/>
    <property type="match status" value="1"/>
</dbReference>
<dbReference type="PANTHER" id="PTHR37423:SF2">
    <property type="entry name" value="MEMBRANE-BOUND LYTIC MUREIN TRANSGLYCOSYLASE C"/>
    <property type="match status" value="1"/>
</dbReference>
<comment type="similarity">
    <text evidence="1">Belongs to the transglycosylase Slt family.</text>
</comment>
<evidence type="ECO:0000256" key="2">
    <source>
        <dbReference type="ARBA" id="ARBA00009387"/>
    </source>
</evidence>
<dbReference type="GO" id="GO:0042597">
    <property type="term" value="C:periplasmic space"/>
    <property type="evidence" value="ECO:0007669"/>
    <property type="project" value="InterPro"/>
</dbReference>
<feature type="domain" description="Transglycosylase SLT" evidence="5">
    <location>
        <begin position="484"/>
        <end position="582"/>
    </location>
</feature>
<evidence type="ECO:0000313" key="6">
    <source>
        <dbReference type="EMBL" id="QUS36498.1"/>
    </source>
</evidence>
<sequence length="635" mass="68724">MRPMKALLVSACLLLPLPALAEDGLAAALQAADRKDWPAAFGAVQDDIARDIIEWQRLRSGEGTAAEYEAFLLRRPDWPGLPLLQRRGEEAIVATGDADRIVAFFAADPPQTGAGAIGLARAWLALGRRDASQAEALRAWNTLPLSAEEQDELGRMYPDALTAADTARADHFLWAGDGAQVRQMLPRLPEGWQALALARLALREDAAGVDALIEAVPASLSADPGLAYERFAWRMRKGRFDEAAALLLAQGADLGRPEAWADGRIYLVREYETSNPDLAYRLASGHGLTEGGDFADLEFLAGHVALRKLNRPDDALEHFRHLQEGVGTAISLSRALYWQGRAEEALGDYDAAMATFRQAAEHSSAYYGLLAAERLGLDTDPAMLAGDAAPDWHGAEFMSSSVLHAAQMLLASGDWQLGRRFILHLAESRDATGLAQLADMALDQGEPNIALGVAKMAAYRGIILPAAYYPVPDLVPDGLPVTRAFALAISRRESEFDPAVVSPAGARGLMQVMPDTARRLSADLGDDFSVGRLTSDPAFNVRLGSTYLAQMIEEFGPSVALVASGYNAGPGRPRDWIERMGDPRDPSVDVVDWVEDIPYAETRAYVQRVVESLVIYRAKLAGTPIPVRVTDELRG</sequence>
<accession>A0A8J8MUK0</accession>
<evidence type="ECO:0000313" key="7">
    <source>
        <dbReference type="Proteomes" id="UP000679284"/>
    </source>
</evidence>
<dbReference type="EMBL" id="CP047289">
    <property type="protein sequence ID" value="QUS36498.1"/>
    <property type="molecule type" value="Genomic_DNA"/>
</dbReference>
<dbReference type="KEGG" id="fap:GR316_09630"/>
<dbReference type="InterPro" id="IPR023346">
    <property type="entry name" value="Lysozyme-like_dom_sf"/>
</dbReference>
<dbReference type="SUPFAM" id="SSF53955">
    <property type="entry name" value="Lysozyme-like"/>
    <property type="match status" value="1"/>
</dbReference>
<dbReference type="GO" id="GO:0008933">
    <property type="term" value="F:peptidoglycan lytic transglycosylase activity"/>
    <property type="evidence" value="ECO:0007669"/>
    <property type="project" value="InterPro"/>
</dbReference>
<proteinExistence type="inferred from homology"/>
<dbReference type="Gene3D" id="1.25.20.10">
    <property type="entry name" value="Bacterial muramidases"/>
    <property type="match status" value="1"/>
</dbReference>
<gene>
    <name evidence="6" type="ORF">GR316_09630</name>
</gene>
<protein>
    <submittedName>
        <fullName evidence="6">Transglycosylase SLT domain-containing protein</fullName>
    </submittedName>
</protein>
<comment type="similarity">
    <text evidence="2">Belongs to the virb1 family.</text>
</comment>
<evidence type="ECO:0000256" key="3">
    <source>
        <dbReference type="ARBA" id="ARBA00022729"/>
    </source>
</evidence>
<keyword evidence="7" id="KW-1185">Reference proteome</keyword>
<evidence type="ECO:0000256" key="1">
    <source>
        <dbReference type="ARBA" id="ARBA00007734"/>
    </source>
</evidence>